<organism evidence="1 2">
    <name type="scientific">Rhizophagus irregularis</name>
    <dbReference type="NCBI Taxonomy" id="588596"/>
    <lineage>
        <taxon>Eukaryota</taxon>
        <taxon>Fungi</taxon>
        <taxon>Fungi incertae sedis</taxon>
        <taxon>Mucoromycota</taxon>
        <taxon>Glomeromycotina</taxon>
        <taxon>Glomeromycetes</taxon>
        <taxon>Glomerales</taxon>
        <taxon>Glomeraceae</taxon>
        <taxon>Rhizophagus</taxon>
    </lineage>
</organism>
<reference evidence="1 2" key="2">
    <citation type="submission" date="2017-10" db="EMBL/GenBank/DDBJ databases">
        <title>Extensive intraspecific genome diversity in a model arbuscular mycorrhizal fungus.</title>
        <authorList>
            <person name="Chen E.C.H."/>
            <person name="Morin E."/>
            <person name="Baudet D."/>
            <person name="Noel J."/>
            <person name="Ndikumana S."/>
            <person name="Charron P."/>
            <person name="St-Onge C."/>
            <person name="Giorgi J."/>
            <person name="Grigoriev I.V."/>
            <person name="Roux C."/>
            <person name="Martin F.M."/>
            <person name="Corradi N."/>
        </authorList>
    </citation>
    <scope>NUCLEOTIDE SEQUENCE [LARGE SCALE GENOMIC DNA]</scope>
    <source>
        <strain evidence="1 2">C2</strain>
    </source>
</reference>
<gene>
    <name evidence="1" type="ORF">RhiirC2_871835</name>
</gene>
<evidence type="ECO:0000313" key="2">
    <source>
        <dbReference type="Proteomes" id="UP000233469"/>
    </source>
</evidence>
<feature type="non-terminal residue" evidence="1">
    <location>
        <position position="161"/>
    </location>
</feature>
<sequence>MDDISIKINDDVNKIEIDVDKIDVDKNDDKIFTFNDINDEPHNDDKIDIIDMNNNDKKIALSFDRRIYPVYFTFNLKDEFILYSSVHSYFGNQKIIWIYSTQTKNNKWECKRFYRIPEDYEVISISKYDKVYLYSIDYIYEWNINTEKSVKIFVNNEDKNE</sequence>
<dbReference type="AlphaFoldDB" id="A0A2N1M6X8"/>
<dbReference type="Proteomes" id="UP000233469">
    <property type="component" value="Unassembled WGS sequence"/>
</dbReference>
<reference evidence="1 2" key="1">
    <citation type="submission" date="2016-04" db="EMBL/GenBank/DDBJ databases">
        <title>Genome analyses suggest a sexual origin of heterokaryosis in a supposedly ancient asexual fungus.</title>
        <authorList>
            <person name="Ropars J."/>
            <person name="Sedzielewska K."/>
            <person name="Noel J."/>
            <person name="Charron P."/>
            <person name="Farinelli L."/>
            <person name="Marton T."/>
            <person name="Kruger M."/>
            <person name="Pelin A."/>
            <person name="Brachmann A."/>
            <person name="Corradi N."/>
        </authorList>
    </citation>
    <scope>NUCLEOTIDE SEQUENCE [LARGE SCALE GENOMIC DNA]</scope>
    <source>
        <strain evidence="1 2">C2</strain>
    </source>
</reference>
<protein>
    <submittedName>
        <fullName evidence="1">Uncharacterized protein</fullName>
    </submittedName>
</protein>
<evidence type="ECO:0000313" key="1">
    <source>
        <dbReference type="EMBL" id="PKK57368.1"/>
    </source>
</evidence>
<accession>A0A2N1M6X8</accession>
<proteinExistence type="predicted"/>
<dbReference type="VEuPathDB" id="FungiDB:FUN_016135"/>
<name>A0A2N1M6X8_9GLOM</name>
<dbReference type="EMBL" id="LLXL01004457">
    <property type="protein sequence ID" value="PKK57368.1"/>
    <property type="molecule type" value="Genomic_DNA"/>
</dbReference>
<dbReference type="SUPFAM" id="SSF82171">
    <property type="entry name" value="DPP6 N-terminal domain-like"/>
    <property type="match status" value="1"/>
</dbReference>
<comment type="caution">
    <text evidence="1">The sequence shown here is derived from an EMBL/GenBank/DDBJ whole genome shotgun (WGS) entry which is preliminary data.</text>
</comment>